<keyword evidence="3" id="KW-1185">Reference proteome</keyword>
<gene>
    <name evidence="2" type="ORF">MAE02_63820</name>
</gene>
<dbReference type="Proteomes" id="UP000321085">
    <property type="component" value="Unassembled WGS sequence"/>
</dbReference>
<dbReference type="CDD" id="cd04859">
    <property type="entry name" value="Prim_Pol"/>
    <property type="match status" value="1"/>
</dbReference>
<dbReference type="EMBL" id="BJYU01000227">
    <property type="protein sequence ID" value="GEO18686.1"/>
    <property type="molecule type" value="Genomic_DNA"/>
</dbReference>
<dbReference type="Pfam" id="PF13148">
    <property type="entry name" value="DUF3987"/>
    <property type="match status" value="1"/>
</dbReference>
<comment type="caution">
    <text evidence="2">The sequence shown here is derived from an EMBL/GenBank/DDBJ whole genome shotgun (WGS) entry which is preliminary data.</text>
</comment>
<dbReference type="SMART" id="SM00943">
    <property type="entry name" value="Prim-Pol"/>
    <property type="match status" value="1"/>
</dbReference>
<reference evidence="2 3" key="1">
    <citation type="submission" date="2019-07" db="EMBL/GenBank/DDBJ databases">
        <title>Whole genome shotgun sequence of Microvirga aerophila NBRC 106136.</title>
        <authorList>
            <person name="Hosoyama A."/>
            <person name="Uohara A."/>
            <person name="Ohji S."/>
            <person name="Ichikawa N."/>
        </authorList>
    </citation>
    <scope>NUCLEOTIDE SEQUENCE [LARGE SCALE GENOMIC DNA]</scope>
    <source>
        <strain evidence="2 3">NBRC 106136</strain>
    </source>
</reference>
<dbReference type="SUPFAM" id="SSF56747">
    <property type="entry name" value="Prim-pol domain"/>
    <property type="match status" value="1"/>
</dbReference>
<dbReference type="Pfam" id="PF09250">
    <property type="entry name" value="Prim-Pol"/>
    <property type="match status" value="1"/>
</dbReference>
<feature type="domain" description="DNA primase/polymerase bifunctional N-terminal" evidence="1">
    <location>
        <begin position="10"/>
        <end position="185"/>
    </location>
</feature>
<evidence type="ECO:0000259" key="1">
    <source>
        <dbReference type="SMART" id="SM00943"/>
    </source>
</evidence>
<protein>
    <recommendedName>
        <fullName evidence="1">DNA primase/polymerase bifunctional N-terminal domain-containing protein</fullName>
    </recommendedName>
</protein>
<evidence type="ECO:0000313" key="3">
    <source>
        <dbReference type="Proteomes" id="UP000321085"/>
    </source>
</evidence>
<dbReference type="InterPro" id="IPR015330">
    <property type="entry name" value="DNA_primase/pol_bifunc_N"/>
</dbReference>
<organism evidence="2 3">
    <name type="scientific">Microvirga aerophila</name>
    <dbReference type="NCBI Taxonomy" id="670291"/>
    <lineage>
        <taxon>Bacteria</taxon>
        <taxon>Pseudomonadati</taxon>
        <taxon>Pseudomonadota</taxon>
        <taxon>Alphaproteobacteria</taxon>
        <taxon>Hyphomicrobiales</taxon>
        <taxon>Methylobacteriaceae</taxon>
        <taxon>Microvirga</taxon>
    </lineage>
</organism>
<proteinExistence type="predicted"/>
<accession>A0A512C3A7</accession>
<evidence type="ECO:0000313" key="2">
    <source>
        <dbReference type="EMBL" id="GEO18686.1"/>
    </source>
</evidence>
<dbReference type="InterPro" id="IPR025048">
    <property type="entry name" value="DUF3987"/>
</dbReference>
<sequence>MTNEQNLKAALELAAAGLPVFPVRITYNPVTRKFNKQPCITGWQTKATANEAAVRQFWDLFPYAVPGAALGRSGLVVLDADRHGGPDGVSAFHELAARYGLPKGVIRIKTAGSGEHWVFRNLANDPLGNGEGVLPGGINMRGHGGFIVAPGSVRPDGERWREPDGGLRLGSSFVAGTIPEIPHWLVDLIRSHKALDRELPNDQPIQPEQPAVTERERSYAARALECECTRVRQAARGTRNEILNKAAFALGRMAGAGWIEPDLVHSSLFTAAQDCSLVRDDGASAARKTTDSGLAAGMSEPRAPLPDRGFGTIGTIGTRAESVWSEPELSYLGSGRSQPVPFPVELLGSSWGNWCQAHAQARCVPVDYVAAGLLASASALIGNARWAMAGPEWREPSVLWLTVVGSPSAGKSPGLDPVLAIIRQIERSAIEALRPEREAYHEALELARARQADWQAKVREALKKDDVPLARPADAVEPEPVPLPRLMVGDTTPEKLGTILRDNPKGVLLNRDEIAGWLGSFGRYSSAGGGERAMWLEAYGGRVYTIDRQKDPEPIIIPHLSVPVLGGAQPDKLRLITGGDDDGFAARILWCWPEPVSGFRLARAPVDGKAQEEALRRLHGLAMTQGEHGTMQPSHVPVSDTAAAHFEAYGSEVKVRANGASGLLAGALGKATGQVLRLALVLEYLGWCEATFRTEPSKIGETAMLSAIGLIDGYFLPMARRVFGEAAIPEEERRAMELARWISEMRPERFNARKVRRQIGGLLREAKHMAQACEVLVQAEWIRPVAVSSASSGGRAPSDYEVNPSLLARAEVA</sequence>
<dbReference type="OrthoDB" id="5453446at2"/>
<dbReference type="AlphaFoldDB" id="A0A512C3A7"/>
<dbReference type="RefSeq" id="WP_114184070.1">
    <property type="nucleotide sequence ID" value="NZ_BJYU01000227.1"/>
</dbReference>
<name>A0A512C3A7_9HYPH</name>